<evidence type="ECO:0000313" key="2">
    <source>
        <dbReference type="Proteomes" id="UP000192578"/>
    </source>
</evidence>
<dbReference type="Proteomes" id="UP000192578">
    <property type="component" value="Unassembled WGS sequence"/>
</dbReference>
<gene>
    <name evidence="1" type="ORF">BV898_02103</name>
</gene>
<name>A0A1W0X9I2_HYPEX</name>
<sequence length="188" mass="20720">MANCNILSDILYICASEQIAGTCRWLTNSPSTYHCSPVPPRIFFGGFALTAERLNPLLRHATWRINFGFIAPVCWPKESGDAVVEIRCSTPSSNYAEARQLVCVGTYMPGTWHKDCSFYAFRNSSQSERDVIYVTNCKQGLLISHASGHRSHSNLKIAPPPPRLFNPSALSVSSSSSGSCWTLKTVNT</sequence>
<dbReference type="EMBL" id="MTYJ01000008">
    <property type="protein sequence ID" value="OQV24153.1"/>
    <property type="molecule type" value="Genomic_DNA"/>
</dbReference>
<evidence type="ECO:0000313" key="1">
    <source>
        <dbReference type="EMBL" id="OQV24153.1"/>
    </source>
</evidence>
<proteinExistence type="predicted"/>
<organism evidence="1 2">
    <name type="scientific">Hypsibius exemplaris</name>
    <name type="common">Freshwater tardigrade</name>
    <dbReference type="NCBI Taxonomy" id="2072580"/>
    <lineage>
        <taxon>Eukaryota</taxon>
        <taxon>Metazoa</taxon>
        <taxon>Ecdysozoa</taxon>
        <taxon>Tardigrada</taxon>
        <taxon>Eutardigrada</taxon>
        <taxon>Parachela</taxon>
        <taxon>Hypsibioidea</taxon>
        <taxon>Hypsibiidae</taxon>
        <taxon>Hypsibius</taxon>
    </lineage>
</organism>
<accession>A0A1W0X9I2</accession>
<dbReference type="AlphaFoldDB" id="A0A1W0X9I2"/>
<protein>
    <submittedName>
        <fullName evidence="1">Uncharacterized protein</fullName>
    </submittedName>
</protein>
<reference evidence="2" key="1">
    <citation type="submission" date="2017-01" db="EMBL/GenBank/DDBJ databases">
        <title>Comparative genomics of anhydrobiosis in the tardigrade Hypsibius dujardini.</title>
        <authorList>
            <person name="Yoshida Y."/>
            <person name="Koutsovoulos G."/>
            <person name="Laetsch D."/>
            <person name="Stevens L."/>
            <person name="Kumar S."/>
            <person name="Horikawa D."/>
            <person name="Ishino K."/>
            <person name="Komine S."/>
            <person name="Tomita M."/>
            <person name="Blaxter M."/>
            <person name="Arakawa K."/>
        </authorList>
    </citation>
    <scope>NUCLEOTIDE SEQUENCE [LARGE SCALE GENOMIC DNA]</scope>
    <source>
        <strain evidence="2">Z151</strain>
    </source>
</reference>
<keyword evidence="2" id="KW-1185">Reference proteome</keyword>
<comment type="caution">
    <text evidence="1">The sequence shown here is derived from an EMBL/GenBank/DDBJ whole genome shotgun (WGS) entry which is preliminary data.</text>
</comment>